<keyword evidence="5" id="KW-0573">Peptidoglycan synthesis</keyword>
<dbReference type="InterPro" id="IPR036680">
    <property type="entry name" value="SPOR-like_sf"/>
</dbReference>
<comment type="similarity">
    <text evidence="1 7">Belongs to the peptidase S11 family.</text>
</comment>
<keyword evidence="12" id="KW-1185">Reference proteome</keyword>
<evidence type="ECO:0000259" key="10">
    <source>
        <dbReference type="Pfam" id="PF05036"/>
    </source>
</evidence>
<evidence type="ECO:0000256" key="7">
    <source>
        <dbReference type="RuleBase" id="RU004016"/>
    </source>
</evidence>
<evidence type="ECO:0000259" key="9">
    <source>
        <dbReference type="Pfam" id="PF00768"/>
    </source>
</evidence>
<dbReference type="InterPro" id="IPR001967">
    <property type="entry name" value="Peptidase_S11_N"/>
</dbReference>
<keyword evidence="3" id="KW-0378">Hydrolase</keyword>
<organism evidence="11 12">
    <name type="scientific">Dongia soli</name>
    <dbReference type="NCBI Taxonomy" id="600628"/>
    <lineage>
        <taxon>Bacteria</taxon>
        <taxon>Pseudomonadati</taxon>
        <taxon>Pseudomonadota</taxon>
        <taxon>Alphaproteobacteria</taxon>
        <taxon>Rhodospirillales</taxon>
        <taxon>Dongiaceae</taxon>
        <taxon>Dongia</taxon>
    </lineage>
</organism>
<dbReference type="EMBL" id="JAXCLW010000003">
    <property type="protein sequence ID" value="MDY0883741.1"/>
    <property type="molecule type" value="Genomic_DNA"/>
</dbReference>
<protein>
    <submittedName>
        <fullName evidence="11">D-alanyl-D-alanine carboxypeptidase</fullName>
    </submittedName>
</protein>
<dbReference type="InterPro" id="IPR012338">
    <property type="entry name" value="Beta-lactam/transpept-like"/>
</dbReference>
<evidence type="ECO:0000256" key="5">
    <source>
        <dbReference type="ARBA" id="ARBA00022984"/>
    </source>
</evidence>
<dbReference type="InterPro" id="IPR007730">
    <property type="entry name" value="SPOR-like_dom"/>
</dbReference>
<keyword evidence="6" id="KW-0961">Cell wall biogenesis/degradation</keyword>
<feature type="chain" id="PRO_5046590506" evidence="8">
    <location>
        <begin position="27"/>
        <end position="481"/>
    </location>
</feature>
<dbReference type="Gene3D" id="3.30.70.1070">
    <property type="entry name" value="Sporulation related repeat"/>
    <property type="match status" value="1"/>
</dbReference>
<dbReference type="PANTHER" id="PTHR21581:SF6">
    <property type="entry name" value="TRAFFICKING PROTEIN PARTICLE COMPLEX SUBUNIT 12"/>
    <property type="match status" value="1"/>
</dbReference>
<evidence type="ECO:0000256" key="2">
    <source>
        <dbReference type="ARBA" id="ARBA00022729"/>
    </source>
</evidence>
<dbReference type="InterPro" id="IPR018044">
    <property type="entry name" value="Peptidase_S11"/>
</dbReference>
<keyword evidence="2 8" id="KW-0732">Signal</keyword>
<dbReference type="PANTHER" id="PTHR21581">
    <property type="entry name" value="D-ALANYL-D-ALANINE CARBOXYPEPTIDASE"/>
    <property type="match status" value="1"/>
</dbReference>
<dbReference type="PRINTS" id="PR00725">
    <property type="entry name" value="DADACBPTASE1"/>
</dbReference>
<dbReference type="Proteomes" id="UP001279642">
    <property type="component" value="Unassembled WGS sequence"/>
</dbReference>
<evidence type="ECO:0000256" key="6">
    <source>
        <dbReference type="ARBA" id="ARBA00023316"/>
    </source>
</evidence>
<evidence type="ECO:0000256" key="8">
    <source>
        <dbReference type="SAM" id="SignalP"/>
    </source>
</evidence>
<sequence length="481" mass="51052">MKRVHHPLLVGAALVLLTCLTQRAEAKPVQSNIIVDAKTGSVITESNADAVTQPASLTKMMTLYLLFERLEQGKLKLSDNITFSSYAASRAATNLNVQAGDKIGVETAILAVVVRSANDVATAIAETIGGTEESFARQMTVKARQLGMNSTNFHNASGLPDAEQRTTARDMAVLGVALMRDFPQYYPYFSRYTFAYHGVNYTGHNRLLKSFKGADGIKTGYVRASGFNLVTSAERDGRRLVGVVLGGDSVPTRDKKMASLMQTAFNTHGGTGDMLIAKLQGGTNRSGTNKSMSDAVAAALSEPTTAMSNTPETAEAETIATPMLASASATTAADTVSTSTTALTTGGSADELKPILKPGTQLALASASETKVASAKRKKQLTVDDQTTANVWKSSTGNYGIQIGAYSQFKSAQRAAGKATKSLPNLLADARVVIDQQKSSSNTLYRARVFGLTRNDAESACRKLRDCMVLKSDSNLAMDSN</sequence>
<dbReference type="Gene3D" id="3.40.710.10">
    <property type="entry name" value="DD-peptidase/beta-lactamase superfamily"/>
    <property type="match status" value="1"/>
</dbReference>
<keyword evidence="11" id="KW-0121">Carboxypeptidase</keyword>
<feature type="signal peptide" evidence="8">
    <location>
        <begin position="1"/>
        <end position="26"/>
    </location>
</feature>
<dbReference type="RefSeq" id="WP_320508808.1">
    <property type="nucleotide sequence ID" value="NZ_JAXCLW010000003.1"/>
</dbReference>
<evidence type="ECO:0000313" key="12">
    <source>
        <dbReference type="Proteomes" id="UP001279642"/>
    </source>
</evidence>
<evidence type="ECO:0000256" key="4">
    <source>
        <dbReference type="ARBA" id="ARBA00022960"/>
    </source>
</evidence>
<keyword evidence="11" id="KW-0645">Protease</keyword>
<accession>A0ABU5EBL4</accession>
<comment type="caution">
    <text evidence="11">The sequence shown here is derived from an EMBL/GenBank/DDBJ whole genome shotgun (WGS) entry which is preliminary data.</text>
</comment>
<dbReference type="Pfam" id="PF00768">
    <property type="entry name" value="Peptidase_S11"/>
    <property type="match status" value="1"/>
</dbReference>
<proteinExistence type="inferred from homology"/>
<dbReference type="Pfam" id="PF05036">
    <property type="entry name" value="SPOR"/>
    <property type="match status" value="1"/>
</dbReference>
<evidence type="ECO:0000256" key="1">
    <source>
        <dbReference type="ARBA" id="ARBA00007164"/>
    </source>
</evidence>
<feature type="domain" description="Peptidase S11 D-alanyl-D-alanine carboxypeptidase A N-terminal" evidence="9">
    <location>
        <begin position="29"/>
        <end position="248"/>
    </location>
</feature>
<dbReference type="GO" id="GO:0004180">
    <property type="term" value="F:carboxypeptidase activity"/>
    <property type="evidence" value="ECO:0007669"/>
    <property type="project" value="UniProtKB-KW"/>
</dbReference>
<name>A0ABU5EBL4_9PROT</name>
<reference evidence="11 12" key="1">
    <citation type="journal article" date="2016" name="Antonie Van Leeuwenhoek">
        <title>Dongia soli sp. nov., isolated from soil from Dokdo, Korea.</title>
        <authorList>
            <person name="Kim D.U."/>
            <person name="Lee H."/>
            <person name="Kim H."/>
            <person name="Kim S.G."/>
            <person name="Ka J.O."/>
        </authorList>
    </citation>
    <scope>NUCLEOTIDE SEQUENCE [LARGE SCALE GENOMIC DNA]</scope>
    <source>
        <strain evidence="11 12">D78</strain>
    </source>
</reference>
<feature type="domain" description="SPOR" evidence="10">
    <location>
        <begin position="396"/>
        <end position="469"/>
    </location>
</feature>
<evidence type="ECO:0000313" key="11">
    <source>
        <dbReference type="EMBL" id="MDY0883741.1"/>
    </source>
</evidence>
<gene>
    <name evidence="11" type="ORF">SMD27_12885</name>
</gene>
<keyword evidence="4" id="KW-0133">Cell shape</keyword>
<evidence type="ECO:0000256" key="3">
    <source>
        <dbReference type="ARBA" id="ARBA00022801"/>
    </source>
</evidence>
<dbReference type="SUPFAM" id="SSF56601">
    <property type="entry name" value="beta-lactamase/transpeptidase-like"/>
    <property type="match status" value="1"/>
</dbReference>